<dbReference type="EMBL" id="JZWS03000008">
    <property type="protein sequence ID" value="MEW9491844.1"/>
    <property type="molecule type" value="Genomic_DNA"/>
</dbReference>
<dbReference type="Proteomes" id="UP000053480">
    <property type="component" value="Unassembled WGS sequence"/>
</dbReference>
<evidence type="ECO:0000313" key="1">
    <source>
        <dbReference type="EMBL" id="MEW9491844.1"/>
    </source>
</evidence>
<sequence length="249" mass="27020">MKVEEVMNKVVVAVGLEDSVFDVIKALAKNRDGRVVVLNQREEPVSVITTRSVVAGFAEYGEKVYELKAKDLMSEGFIAVSPSEDVERVIRVMVSNGIGGVPVVENGVILGMYTERQALSLASSEAFAGVVDSIMTKNPLTIRGDADVLEASKLMFSKNIRRLPIVEGDKLIGIITAGDVVKQLAKGKPNGKVTEVGTLNPITITPYHRIFQVARLMLEKNIGTLPVANERLEGIVTERDVLLSLVTVF</sequence>
<gene>
    <name evidence="1" type="ORF">TQ35_0006550</name>
</gene>
<evidence type="ECO:0000313" key="2">
    <source>
        <dbReference type="Proteomes" id="UP000053480"/>
    </source>
</evidence>
<comment type="caution">
    <text evidence="1">The sequence shown here is derived from an EMBL/GenBank/DDBJ whole genome shotgun (WGS) entry which is preliminary data.</text>
</comment>
<organism evidence="1 2">
    <name type="scientific">Candidatus Aramenus sulfurataquae</name>
    <dbReference type="NCBI Taxonomy" id="1326980"/>
    <lineage>
        <taxon>Archaea</taxon>
        <taxon>Thermoproteota</taxon>
        <taxon>Thermoprotei</taxon>
        <taxon>Sulfolobales</taxon>
        <taxon>Sulfolobaceae</taxon>
        <taxon>Candidatus Aramenus</taxon>
    </lineage>
</organism>
<reference evidence="1" key="1">
    <citation type="submission" date="2024-07" db="EMBL/GenBank/DDBJ databases">
        <title>Metagenome and Metagenome-Assembled Genomes of Archaea from a hot spring from the geothermal field of Los Azufres, Mexico.</title>
        <authorList>
            <person name="Marin-Paredes R."/>
            <person name="Martinez-Romero E."/>
            <person name="Servin-Garciduenas L.E."/>
        </authorList>
    </citation>
    <scope>NUCLEOTIDE SEQUENCE</scope>
    <source>
        <strain evidence="1">AZ1-454</strain>
    </source>
</reference>
<name>A0ACC6TPN3_9CREN</name>
<protein>
    <submittedName>
        <fullName evidence="1">CBS domain-containing protein</fullName>
    </submittedName>
</protein>
<accession>A0ACC6TPN3</accession>
<proteinExistence type="predicted"/>